<dbReference type="Proteomes" id="UP000467840">
    <property type="component" value="Chromosome 18"/>
</dbReference>
<accession>A0A6A6L9Z8</accession>
<reference evidence="2 3" key="1">
    <citation type="journal article" date="2020" name="Mol. Plant">
        <title>The Chromosome-Based Rubber Tree Genome Provides New Insights into Spurge Genome Evolution and Rubber Biosynthesis.</title>
        <authorList>
            <person name="Liu J."/>
            <person name="Shi C."/>
            <person name="Shi C.C."/>
            <person name="Li W."/>
            <person name="Zhang Q.J."/>
            <person name="Zhang Y."/>
            <person name="Li K."/>
            <person name="Lu H.F."/>
            <person name="Shi C."/>
            <person name="Zhu S.T."/>
            <person name="Xiao Z.Y."/>
            <person name="Nan H."/>
            <person name="Yue Y."/>
            <person name="Zhu X.G."/>
            <person name="Wu Y."/>
            <person name="Hong X.N."/>
            <person name="Fan G.Y."/>
            <person name="Tong Y."/>
            <person name="Zhang D."/>
            <person name="Mao C.L."/>
            <person name="Liu Y.L."/>
            <person name="Hao S.J."/>
            <person name="Liu W.Q."/>
            <person name="Lv M.Q."/>
            <person name="Zhang H.B."/>
            <person name="Liu Y."/>
            <person name="Hu-Tang G.R."/>
            <person name="Wang J.P."/>
            <person name="Wang J.H."/>
            <person name="Sun Y.H."/>
            <person name="Ni S.B."/>
            <person name="Chen W.B."/>
            <person name="Zhang X.C."/>
            <person name="Jiao Y.N."/>
            <person name="Eichler E.E."/>
            <person name="Li G.H."/>
            <person name="Liu X."/>
            <person name="Gao L.Z."/>
        </authorList>
    </citation>
    <scope>NUCLEOTIDE SEQUENCE [LARGE SCALE GENOMIC DNA]</scope>
    <source>
        <strain evidence="3">cv. GT1</strain>
        <tissue evidence="2">Leaf</tissue>
    </source>
</reference>
<feature type="region of interest" description="Disordered" evidence="1">
    <location>
        <begin position="38"/>
        <end position="58"/>
    </location>
</feature>
<gene>
    <name evidence="2" type="ORF">GH714_021960</name>
</gene>
<comment type="caution">
    <text evidence="2">The sequence shown here is derived from an EMBL/GenBank/DDBJ whole genome shotgun (WGS) entry which is preliminary data.</text>
</comment>
<sequence>MEGGSDEKNLKLMSSTKNKTKPLPVWIKNWDISTRQRKNGRFDKGQENEMCLPSSNIPDAKMKEEVEKFLKESYENLNKASAIKSHEHMVASGSGTKKGYLKISSSNIPNAKMKEKVEKFLKESYENLNKASAIKSHEHMVASGSGTKKAT</sequence>
<protein>
    <submittedName>
        <fullName evidence="2">Uncharacterized protein</fullName>
    </submittedName>
</protein>
<organism evidence="2 3">
    <name type="scientific">Hevea brasiliensis</name>
    <name type="common">Para rubber tree</name>
    <name type="synonym">Siphonia brasiliensis</name>
    <dbReference type="NCBI Taxonomy" id="3981"/>
    <lineage>
        <taxon>Eukaryota</taxon>
        <taxon>Viridiplantae</taxon>
        <taxon>Streptophyta</taxon>
        <taxon>Embryophyta</taxon>
        <taxon>Tracheophyta</taxon>
        <taxon>Spermatophyta</taxon>
        <taxon>Magnoliopsida</taxon>
        <taxon>eudicotyledons</taxon>
        <taxon>Gunneridae</taxon>
        <taxon>Pentapetalae</taxon>
        <taxon>rosids</taxon>
        <taxon>fabids</taxon>
        <taxon>Malpighiales</taxon>
        <taxon>Euphorbiaceae</taxon>
        <taxon>Crotonoideae</taxon>
        <taxon>Micrandreae</taxon>
        <taxon>Hevea</taxon>
    </lineage>
</organism>
<keyword evidence="3" id="KW-1185">Reference proteome</keyword>
<name>A0A6A6L9Z8_HEVBR</name>
<proteinExistence type="predicted"/>
<evidence type="ECO:0000313" key="2">
    <source>
        <dbReference type="EMBL" id="KAF2297367.1"/>
    </source>
</evidence>
<dbReference type="AlphaFoldDB" id="A0A6A6L9Z8"/>
<dbReference type="EMBL" id="JAAGAX010000012">
    <property type="protein sequence ID" value="KAF2297367.1"/>
    <property type="molecule type" value="Genomic_DNA"/>
</dbReference>
<evidence type="ECO:0000256" key="1">
    <source>
        <dbReference type="SAM" id="MobiDB-lite"/>
    </source>
</evidence>
<evidence type="ECO:0000313" key="3">
    <source>
        <dbReference type="Proteomes" id="UP000467840"/>
    </source>
</evidence>